<dbReference type="EMBL" id="NCKV01048257">
    <property type="protein sequence ID" value="RWS13432.1"/>
    <property type="molecule type" value="Genomic_DNA"/>
</dbReference>
<name>A0A443RDU1_9ACAR</name>
<feature type="domain" description="Reverse transcriptase" evidence="1">
    <location>
        <begin position="29"/>
        <end position="112"/>
    </location>
</feature>
<comment type="caution">
    <text evidence="2">The sequence shown here is derived from an EMBL/GenBank/DDBJ whole genome shotgun (WGS) entry which is preliminary data.</text>
</comment>
<dbReference type="SUPFAM" id="SSF56672">
    <property type="entry name" value="DNA/RNA polymerases"/>
    <property type="match status" value="1"/>
</dbReference>
<dbReference type="VEuPathDB" id="VectorBase:LDEU014039"/>
<dbReference type="Pfam" id="PF00078">
    <property type="entry name" value="RVT_1"/>
    <property type="match status" value="1"/>
</dbReference>
<dbReference type="AlphaFoldDB" id="A0A443RDU1"/>
<keyword evidence="2" id="KW-0695">RNA-directed DNA polymerase</keyword>
<feature type="non-terminal residue" evidence="2">
    <location>
        <position position="112"/>
    </location>
</feature>
<dbReference type="PANTHER" id="PTHR24559:SF444">
    <property type="entry name" value="REVERSE TRANSCRIPTASE DOMAIN-CONTAINING PROTEIN"/>
    <property type="match status" value="1"/>
</dbReference>
<sequence>MLQYDVIEESSSDWCSRYLFVNQIGKPKRLVNDFRPLNQVTKKDVFPIPNIQELFDRLANKKWLSKCDMAKGSYQLVLDADSRAKTAFSTHRGLYQYKRIPFGLANAPAAFQ</sequence>
<dbReference type="OrthoDB" id="6516142at2759"/>
<keyword evidence="3" id="KW-1185">Reference proteome</keyword>
<dbReference type="PANTHER" id="PTHR24559">
    <property type="entry name" value="TRANSPOSON TY3-I GAG-POL POLYPROTEIN"/>
    <property type="match status" value="1"/>
</dbReference>
<keyword evidence="2" id="KW-0808">Transferase</keyword>
<reference evidence="2 3" key="1">
    <citation type="journal article" date="2018" name="Gigascience">
        <title>Genomes of trombidid mites reveal novel predicted allergens and laterally-transferred genes associated with secondary metabolism.</title>
        <authorList>
            <person name="Dong X."/>
            <person name="Chaisiri K."/>
            <person name="Xia D."/>
            <person name="Armstrong S.D."/>
            <person name="Fang Y."/>
            <person name="Donnelly M.J."/>
            <person name="Kadowaki T."/>
            <person name="McGarry J.W."/>
            <person name="Darby A.C."/>
            <person name="Makepeace B.L."/>
        </authorList>
    </citation>
    <scope>NUCLEOTIDE SEQUENCE [LARGE SCALE GENOMIC DNA]</scope>
    <source>
        <strain evidence="2">UoL-UT</strain>
    </source>
</reference>
<dbReference type="Gene3D" id="3.30.70.270">
    <property type="match status" value="1"/>
</dbReference>
<dbReference type="InterPro" id="IPR043502">
    <property type="entry name" value="DNA/RNA_pol_sf"/>
</dbReference>
<dbReference type="InterPro" id="IPR053134">
    <property type="entry name" value="RNA-dir_DNA_polymerase"/>
</dbReference>
<dbReference type="STRING" id="299467.A0A443RDU1"/>
<accession>A0A443RDU1</accession>
<dbReference type="Proteomes" id="UP000288716">
    <property type="component" value="Unassembled WGS sequence"/>
</dbReference>
<proteinExistence type="predicted"/>
<evidence type="ECO:0000259" key="1">
    <source>
        <dbReference type="Pfam" id="PF00078"/>
    </source>
</evidence>
<evidence type="ECO:0000313" key="2">
    <source>
        <dbReference type="EMBL" id="RWS13432.1"/>
    </source>
</evidence>
<gene>
    <name evidence="2" type="ORF">B4U80_05448</name>
</gene>
<evidence type="ECO:0000313" key="3">
    <source>
        <dbReference type="Proteomes" id="UP000288716"/>
    </source>
</evidence>
<dbReference type="GO" id="GO:0003964">
    <property type="term" value="F:RNA-directed DNA polymerase activity"/>
    <property type="evidence" value="ECO:0007669"/>
    <property type="project" value="UniProtKB-KW"/>
</dbReference>
<dbReference type="CDD" id="cd01647">
    <property type="entry name" value="RT_LTR"/>
    <property type="match status" value="1"/>
</dbReference>
<keyword evidence="2" id="KW-0548">Nucleotidyltransferase</keyword>
<dbReference type="Gene3D" id="3.10.10.10">
    <property type="entry name" value="HIV Type 1 Reverse Transcriptase, subunit A, domain 1"/>
    <property type="match status" value="1"/>
</dbReference>
<organism evidence="2 3">
    <name type="scientific">Leptotrombidium deliense</name>
    <dbReference type="NCBI Taxonomy" id="299467"/>
    <lineage>
        <taxon>Eukaryota</taxon>
        <taxon>Metazoa</taxon>
        <taxon>Ecdysozoa</taxon>
        <taxon>Arthropoda</taxon>
        <taxon>Chelicerata</taxon>
        <taxon>Arachnida</taxon>
        <taxon>Acari</taxon>
        <taxon>Acariformes</taxon>
        <taxon>Trombidiformes</taxon>
        <taxon>Prostigmata</taxon>
        <taxon>Anystina</taxon>
        <taxon>Parasitengona</taxon>
        <taxon>Trombiculoidea</taxon>
        <taxon>Trombiculidae</taxon>
        <taxon>Leptotrombidium</taxon>
    </lineage>
</organism>
<dbReference type="InterPro" id="IPR043128">
    <property type="entry name" value="Rev_trsase/Diguanyl_cyclase"/>
</dbReference>
<protein>
    <submittedName>
        <fullName evidence="2">RNA-directed DNA polymerase-like protein</fullName>
    </submittedName>
</protein>
<dbReference type="InterPro" id="IPR000477">
    <property type="entry name" value="RT_dom"/>
</dbReference>